<sequence length="195" mass="20275">MSHVVGSRLWRVALVALLVLSATALGVRHVAAVVRGPSDPMTLQVNGITYRVLHAEQVSGLSDADLGGMSHGVNSLVTTDRALVRVTLEVSAPEKGATYDTSVLHAVAGRVRLDPVAGSMERGRLRPGGHLEGAISYVVPRNGAQLRLTAADQPAVPLLRVDTAGADATHDHGTSGPPSTTPPLPSTTVTRQVKP</sequence>
<evidence type="ECO:0000256" key="1">
    <source>
        <dbReference type="SAM" id="MobiDB-lite"/>
    </source>
</evidence>
<dbReference type="RefSeq" id="WP_406831206.1">
    <property type="nucleotide sequence ID" value="NZ_CP157483.1"/>
</dbReference>
<gene>
    <name evidence="2" type="ORF">ABEG17_00015</name>
</gene>
<reference evidence="2" key="1">
    <citation type="submission" date="2024-05" db="EMBL/GenBank/DDBJ databases">
        <authorList>
            <person name="Kim S."/>
            <person name="Heo J."/>
            <person name="Choi H."/>
            <person name="Choi Y."/>
            <person name="Kwon S.-W."/>
            <person name="Kim Y."/>
        </authorList>
    </citation>
    <scope>NUCLEOTIDE SEQUENCE</scope>
    <source>
        <strain evidence="2">KACC 23699</strain>
    </source>
</reference>
<accession>A0AAU7JTL4</accession>
<proteinExistence type="predicted"/>
<protein>
    <recommendedName>
        <fullName evidence="3">DUF4352 domain-containing protein</fullName>
    </recommendedName>
</protein>
<organism evidence="2">
    <name type="scientific">Pedococcus sp. KACC 23699</name>
    <dbReference type="NCBI Taxonomy" id="3149228"/>
    <lineage>
        <taxon>Bacteria</taxon>
        <taxon>Bacillati</taxon>
        <taxon>Actinomycetota</taxon>
        <taxon>Actinomycetes</taxon>
        <taxon>Micrococcales</taxon>
        <taxon>Intrasporangiaceae</taxon>
        <taxon>Pedococcus</taxon>
    </lineage>
</organism>
<dbReference type="EMBL" id="CP157483">
    <property type="protein sequence ID" value="XBO43756.1"/>
    <property type="molecule type" value="Genomic_DNA"/>
</dbReference>
<feature type="region of interest" description="Disordered" evidence="1">
    <location>
        <begin position="166"/>
        <end position="195"/>
    </location>
</feature>
<name>A0AAU7JTL4_9MICO</name>
<evidence type="ECO:0008006" key="3">
    <source>
        <dbReference type="Google" id="ProtNLM"/>
    </source>
</evidence>
<evidence type="ECO:0000313" key="2">
    <source>
        <dbReference type="EMBL" id="XBO43756.1"/>
    </source>
</evidence>
<dbReference type="AlphaFoldDB" id="A0AAU7JTL4"/>